<evidence type="ECO:0000256" key="3">
    <source>
        <dbReference type="ARBA" id="ARBA00023012"/>
    </source>
</evidence>
<accession>A0ABQ6ZIP0</accession>
<keyword evidence="1" id="KW-0808">Transferase</keyword>
<dbReference type="InterPro" id="IPR050482">
    <property type="entry name" value="Sensor_HK_TwoCompSys"/>
</dbReference>
<keyword evidence="2" id="KW-0418">Kinase</keyword>
<organism evidence="5 6">
    <name type="scientific">Pseudoxanthomonas japonensis</name>
    <dbReference type="NCBI Taxonomy" id="69284"/>
    <lineage>
        <taxon>Bacteria</taxon>
        <taxon>Pseudomonadati</taxon>
        <taxon>Pseudomonadota</taxon>
        <taxon>Gammaproteobacteria</taxon>
        <taxon>Lysobacterales</taxon>
        <taxon>Lysobacteraceae</taxon>
        <taxon>Pseudoxanthomonas</taxon>
    </lineage>
</organism>
<dbReference type="RefSeq" id="WP_162337314.1">
    <property type="nucleotide sequence ID" value="NZ_JBHSRQ010000011.1"/>
</dbReference>
<name>A0ABQ6ZIP0_9GAMM</name>
<dbReference type="EMBL" id="PDWW01000007">
    <property type="protein sequence ID" value="KAF1725853.1"/>
    <property type="molecule type" value="Genomic_DNA"/>
</dbReference>
<dbReference type="InterPro" id="IPR011712">
    <property type="entry name" value="Sig_transdc_His_kin_sub3_dim/P"/>
</dbReference>
<keyword evidence="3" id="KW-0902">Two-component regulatory system</keyword>
<sequence length="209" mass="22005">MSTPPSSELLLQLFRLQEADRHRVGRALHNQVGQALSAIRMGAHLVQSEDDADLRAEDLLEIIRASDEAVAIVRDLHATLHPPQLDSIGLDAALRAEHERLFPGAALALAPLPHAPDTETALVAFRIAQVLLRAAVAADRAPAMMLAGDTDAAGAFTLDLLMHTGDIAELPLLQALASAVGGELTAVAGASWRLRLPYGPLPVASADPA</sequence>
<dbReference type="Proteomes" id="UP000781710">
    <property type="component" value="Unassembled WGS sequence"/>
</dbReference>
<dbReference type="Gene3D" id="6.10.250.2870">
    <property type="match status" value="1"/>
</dbReference>
<evidence type="ECO:0000256" key="2">
    <source>
        <dbReference type="ARBA" id="ARBA00022777"/>
    </source>
</evidence>
<dbReference type="Pfam" id="PF07730">
    <property type="entry name" value="HisKA_3"/>
    <property type="match status" value="1"/>
</dbReference>
<evidence type="ECO:0000313" key="5">
    <source>
        <dbReference type="EMBL" id="KAF1725853.1"/>
    </source>
</evidence>
<protein>
    <recommendedName>
        <fullName evidence="4">Signal transduction histidine kinase subgroup 3 dimerisation and phosphoacceptor domain-containing protein</fullName>
    </recommendedName>
</protein>
<evidence type="ECO:0000256" key="1">
    <source>
        <dbReference type="ARBA" id="ARBA00022679"/>
    </source>
</evidence>
<reference evidence="5 6" key="1">
    <citation type="submission" date="2017-10" db="EMBL/GenBank/DDBJ databases">
        <title>Whole genome sequencing of members of genus Pseudoxanthomonas.</title>
        <authorList>
            <person name="Kumar S."/>
            <person name="Bansal K."/>
            <person name="Kaur A."/>
            <person name="Patil P."/>
            <person name="Sharma S."/>
            <person name="Patil P.B."/>
        </authorList>
    </citation>
    <scope>NUCLEOTIDE SEQUENCE [LARGE SCALE GENOMIC DNA]</scope>
    <source>
        <strain evidence="5 6">DSM 17109</strain>
    </source>
</reference>
<gene>
    <name evidence="5" type="ORF">CSC78_07655</name>
</gene>
<dbReference type="PANTHER" id="PTHR24421">
    <property type="entry name" value="NITRATE/NITRITE SENSOR PROTEIN NARX-RELATED"/>
    <property type="match status" value="1"/>
</dbReference>
<dbReference type="PANTHER" id="PTHR24421:SF61">
    <property type="entry name" value="OXYGEN SENSOR HISTIDINE KINASE NREB"/>
    <property type="match status" value="1"/>
</dbReference>
<keyword evidence="6" id="KW-1185">Reference proteome</keyword>
<proteinExistence type="predicted"/>
<feature type="domain" description="Signal transduction histidine kinase subgroup 3 dimerisation and phosphoacceptor" evidence="4">
    <location>
        <begin position="21"/>
        <end position="85"/>
    </location>
</feature>
<evidence type="ECO:0000259" key="4">
    <source>
        <dbReference type="Pfam" id="PF07730"/>
    </source>
</evidence>
<evidence type="ECO:0000313" key="6">
    <source>
        <dbReference type="Proteomes" id="UP000781710"/>
    </source>
</evidence>
<comment type="caution">
    <text evidence="5">The sequence shown here is derived from an EMBL/GenBank/DDBJ whole genome shotgun (WGS) entry which is preliminary data.</text>
</comment>